<feature type="region of interest" description="Disordered" evidence="1">
    <location>
        <begin position="417"/>
        <end position="439"/>
    </location>
</feature>
<accession>A0ABY6UNS7</accession>
<proteinExistence type="predicted"/>
<reference evidence="2 3" key="1">
    <citation type="submission" date="2019-06" db="EMBL/GenBank/DDBJ databases">
        <authorList>
            <person name="Broberg M."/>
        </authorList>
    </citation>
    <scope>NUCLEOTIDE SEQUENCE [LARGE SCALE GENOMIC DNA]</scope>
</reference>
<dbReference type="PANTHER" id="PTHR42057:SF2">
    <property type="entry name" value="F-BOX DOMAIN PROTEIN (AFU_ORTHOLOGUE AFUA_4G00200)-RELATED"/>
    <property type="match status" value="1"/>
</dbReference>
<organism evidence="2 3">
    <name type="scientific">Bionectria ochroleuca</name>
    <name type="common">Gliocladium roseum</name>
    <dbReference type="NCBI Taxonomy" id="29856"/>
    <lineage>
        <taxon>Eukaryota</taxon>
        <taxon>Fungi</taxon>
        <taxon>Dikarya</taxon>
        <taxon>Ascomycota</taxon>
        <taxon>Pezizomycotina</taxon>
        <taxon>Sordariomycetes</taxon>
        <taxon>Hypocreomycetidae</taxon>
        <taxon>Hypocreales</taxon>
        <taxon>Bionectriaceae</taxon>
        <taxon>Clonostachys</taxon>
    </lineage>
</organism>
<evidence type="ECO:0000313" key="3">
    <source>
        <dbReference type="Proteomes" id="UP000766486"/>
    </source>
</evidence>
<evidence type="ECO:0000256" key="1">
    <source>
        <dbReference type="SAM" id="MobiDB-lite"/>
    </source>
</evidence>
<name>A0ABY6UNS7_BIOOC</name>
<comment type="caution">
    <text evidence="2">The sequence shown here is derived from an EMBL/GenBank/DDBJ whole genome shotgun (WGS) entry which is preliminary data.</text>
</comment>
<dbReference type="EMBL" id="CABFNS010000852">
    <property type="protein sequence ID" value="VUC32959.1"/>
    <property type="molecule type" value="Genomic_DNA"/>
</dbReference>
<evidence type="ECO:0008006" key="4">
    <source>
        <dbReference type="Google" id="ProtNLM"/>
    </source>
</evidence>
<sequence length="458" mass="53127">MSVPIFPTELVIRIIRSLQRPHEVRAVCRQWNELAIECAFHTVTLVPTEAGYLKWNGVMDTSRLKEAIRAVIIYSHDPDTVKSEGFDWYEDEEQNNYTPFKSAISRIKELDLVSKVSIKFSQESNGVMGGRSEVETKEAREKTLKTVFEAIKTRAEEYPGKSTIHALSLQNLQNFPLFYFTSSELFKGATKDIDELHLDIKEERNPDSPHDDIYLLELPVFTWYLQEHWLAPLSGQLTTLSLYFSEFWGTMPGMFHGHGLDFPRLETLNLGQLAISHHDHLDWVLRQKTLKTLRFERCVICPYIRSEEELIEEWRIPTNDWEQLPRGAFGFDGDDDAIYYFSGTWESVFDSIRTNLPQLVDFQFHWPSWSPVMFDVQRHMGTELSASRYIVFDIGLLPSRWIEAEYDGVLSFGDDSPIVREGEGSETEEPKELNRHKETLAGDQRALGELCRAVYQRQ</sequence>
<gene>
    <name evidence="2" type="ORF">CLO192961_LOCUS337059</name>
</gene>
<protein>
    <recommendedName>
        <fullName evidence="4">F-box domain-containing protein</fullName>
    </recommendedName>
</protein>
<evidence type="ECO:0000313" key="2">
    <source>
        <dbReference type="EMBL" id="VUC32959.1"/>
    </source>
</evidence>
<dbReference type="Proteomes" id="UP000766486">
    <property type="component" value="Unassembled WGS sequence"/>
</dbReference>
<dbReference type="PANTHER" id="PTHR42057">
    <property type="entry name" value="F-BOX DOMAIN PROTEIN (AFU_ORTHOLOGUE AFUA_4G00200)"/>
    <property type="match status" value="1"/>
</dbReference>
<keyword evidence="3" id="KW-1185">Reference proteome</keyword>